<evidence type="ECO:0000313" key="1">
    <source>
        <dbReference type="EMBL" id="MBS3648787.1"/>
    </source>
</evidence>
<evidence type="ECO:0000313" key="2">
    <source>
        <dbReference type="Proteomes" id="UP000680348"/>
    </source>
</evidence>
<dbReference type="Proteomes" id="UP000680348">
    <property type="component" value="Unassembled WGS sequence"/>
</dbReference>
<accession>A0A942DXF5</accession>
<dbReference type="AlphaFoldDB" id="A0A942DXF5"/>
<proteinExistence type="predicted"/>
<dbReference type="EMBL" id="JAGWCR010000004">
    <property type="protein sequence ID" value="MBS3648787.1"/>
    <property type="molecule type" value="Genomic_DNA"/>
</dbReference>
<protein>
    <submittedName>
        <fullName evidence="1">Uncharacterized protein</fullName>
    </submittedName>
</protein>
<comment type="caution">
    <text evidence="1">The sequence shown here is derived from an EMBL/GenBank/DDBJ whole genome shotgun (WGS) entry which is preliminary data.</text>
</comment>
<organism evidence="1 2">
    <name type="scientific">Pseudaminobacter soli</name>
    <name type="common">ex Zhang et al. 2022</name>
    <dbReference type="NCBI Taxonomy" id="2831468"/>
    <lineage>
        <taxon>Bacteria</taxon>
        <taxon>Pseudomonadati</taxon>
        <taxon>Pseudomonadota</taxon>
        <taxon>Alphaproteobacteria</taxon>
        <taxon>Hyphomicrobiales</taxon>
        <taxon>Phyllobacteriaceae</taxon>
        <taxon>Pseudaminobacter</taxon>
    </lineage>
</organism>
<dbReference type="RefSeq" id="WP_188254350.1">
    <property type="nucleotide sequence ID" value="NZ_JABVCF010000004.1"/>
</dbReference>
<keyword evidence="2" id="KW-1185">Reference proteome</keyword>
<gene>
    <name evidence="1" type="ORF">KEU06_09235</name>
</gene>
<reference evidence="1" key="1">
    <citation type="submission" date="2021-04" db="EMBL/GenBank/DDBJ databases">
        <title>Pseudaminobacter soli sp. nov., isolated from paddy soil contaminated by heavy metals.</title>
        <authorList>
            <person name="Zhang K."/>
        </authorList>
    </citation>
    <scope>NUCLEOTIDE SEQUENCE</scope>
    <source>
        <strain evidence="1">19-2017</strain>
    </source>
</reference>
<name>A0A942DXF5_9HYPH</name>
<sequence>MGYPNVTAFCKALGHHGVCPEGLEVMGKVAHFLDEETREEYDQIMRDLRAMFAPVGESSQD</sequence>